<protein>
    <submittedName>
        <fullName evidence="2">Uncharacterized protein</fullName>
    </submittedName>
</protein>
<gene>
    <name evidence="2" type="ORF">X975_04839</name>
</gene>
<feature type="compositionally biased region" description="Basic and acidic residues" evidence="1">
    <location>
        <begin position="153"/>
        <end position="175"/>
    </location>
</feature>
<accession>A0A087UZA4</accession>
<proteinExistence type="predicted"/>
<feature type="region of interest" description="Disordered" evidence="1">
    <location>
        <begin position="137"/>
        <end position="200"/>
    </location>
</feature>
<reference evidence="2 3" key="1">
    <citation type="submission" date="2013-11" db="EMBL/GenBank/DDBJ databases">
        <title>Genome sequencing of Stegodyphus mimosarum.</title>
        <authorList>
            <person name="Bechsgaard J."/>
        </authorList>
    </citation>
    <scope>NUCLEOTIDE SEQUENCE [LARGE SCALE GENOMIC DNA]</scope>
</reference>
<evidence type="ECO:0000256" key="1">
    <source>
        <dbReference type="SAM" id="MobiDB-lite"/>
    </source>
</evidence>
<evidence type="ECO:0000313" key="3">
    <source>
        <dbReference type="Proteomes" id="UP000054359"/>
    </source>
</evidence>
<feature type="non-terminal residue" evidence="2">
    <location>
        <position position="200"/>
    </location>
</feature>
<evidence type="ECO:0000313" key="2">
    <source>
        <dbReference type="EMBL" id="KFM82693.1"/>
    </source>
</evidence>
<dbReference type="OMA" id="SPNNAYW"/>
<dbReference type="AlphaFoldDB" id="A0A087UZA4"/>
<organism evidence="2 3">
    <name type="scientific">Stegodyphus mimosarum</name>
    <name type="common">African social velvet spider</name>
    <dbReference type="NCBI Taxonomy" id="407821"/>
    <lineage>
        <taxon>Eukaryota</taxon>
        <taxon>Metazoa</taxon>
        <taxon>Ecdysozoa</taxon>
        <taxon>Arthropoda</taxon>
        <taxon>Chelicerata</taxon>
        <taxon>Arachnida</taxon>
        <taxon>Araneae</taxon>
        <taxon>Araneomorphae</taxon>
        <taxon>Entelegynae</taxon>
        <taxon>Eresoidea</taxon>
        <taxon>Eresidae</taxon>
        <taxon>Stegodyphus</taxon>
    </lineage>
</organism>
<name>A0A087UZA4_STEMI</name>
<sequence length="200" mass="20884">MAYTLYFAMLKECGFDFDTTYRKIREAQNDTRPLALTLRSSPTISPASPGNFWPHSLVPPTSQSSPVSHMYQPIHYSSLLHSGSYPYSFVHNTSAVAAAAPSNGVHPSLESTSIHPLCSYLSGSPYSSAQSVGLPNPTIASALGGPGPPPRLLDGHTSGDSHGSLDLRDDSDKEGGNGGGATASPAVSSPDKIPPSALPH</sequence>
<keyword evidence="3" id="KW-1185">Reference proteome</keyword>
<dbReference type="Proteomes" id="UP000054359">
    <property type="component" value="Unassembled WGS sequence"/>
</dbReference>
<dbReference type="EMBL" id="KK122426">
    <property type="protein sequence ID" value="KFM82693.1"/>
    <property type="molecule type" value="Genomic_DNA"/>
</dbReference>
<dbReference type="OrthoDB" id="6437119at2759"/>